<reference evidence="1 2" key="1">
    <citation type="journal article" date="2019" name="Plant Biotechnol. J.">
        <title>The red bayberry genome and genetic basis of sex determination.</title>
        <authorList>
            <person name="Jia H.M."/>
            <person name="Jia H.J."/>
            <person name="Cai Q.L."/>
            <person name="Wang Y."/>
            <person name="Zhao H.B."/>
            <person name="Yang W.F."/>
            <person name="Wang G.Y."/>
            <person name="Li Y.H."/>
            <person name="Zhan D.L."/>
            <person name="Shen Y.T."/>
            <person name="Niu Q.F."/>
            <person name="Chang L."/>
            <person name="Qiu J."/>
            <person name="Zhao L."/>
            <person name="Xie H.B."/>
            <person name="Fu W.Y."/>
            <person name="Jin J."/>
            <person name="Li X.W."/>
            <person name="Jiao Y."/>
            <person name="Zhou C.C."/>
            <person name="Tu T."/>
            <person name="Chai C.Y."/>
            <person name="Gao J.L."/>
            <person name="Fan L.J."/>
            <person name="van de Weg E."/>
            <person name="Wang J.Y."/>
            <person name="Gao Z.S."/>
        </authorList>
    </citation>
    <scope>NUCLEOTIDE SEQUENCE [LARGE SCALE GENOMIC DNA]</scope>
    <source>
        <tissue evidence="1">Leaves</tissue>
    </source>
</reference>
<sequence>MVYLAVFIQRLGITFVSLKNVALFGLRRMEELNKALVAKLGWEMAVNRGSFWVEALTAKYCRGRQFLAAPNQSRASWIWQGILQTREIVQAGLYWCIQEGKDVNIWCDPWVHDLPDFIPLLKQDVVVNSFINRIQDLIDPSSFTWRARLIRHLFEPISAKAILNLTS</sequence>
<name>A0A6A1WK09_9ROSI</name>
<accession>A0A6A1WK09</accession>
<comment type="caution">
    <text evidence="1">The sequence shown here is derived from an EMBL/GenBank/DDBJ whole genome shotgun (WGS) entry which is preliminary data.</text>
</comment>
<evidence type="ECO:0000313" key="2">
    <source>
        <dbReference type="Proteomes" id="UP000516437"/>
    </source>
</evidence>
<organism evidence="1 2">
    <name type="scientific">Morella rubra</name>
    <name type="common">Chinese bayberry</name>
    <dbReference type="NCBI Taxonomy" id="262757"/>
    <lineage>
        <taxon>Eukaryota</taxon>
        <taxon>Viridiplantae</taxon>
        <taxon>Streptophyta</taxon>
        <taxon>Embryophyta</taxon>
        <taxon>Tracheophyta</taxon>
        <taxon>Spermatophyta</taxon>
        <taxon>Magnoliopsida</taxon>
        <taxon>eudicotyledons</taxon>
        <taxon>Gunneridae</taxon>
        <taxon>Pentapetalae</taxon>
        <taxon>rosids</taxon>
        <taxon>fabids</taxon>
        <taxon>Fagales</taxon>
        <taxon>Myricaceae</taxon>
        <taxon>Morella</taxon>
    </lineage>
</organism>
<dbReference type="AlphaFoldDB" id="A0A6A1WK09"/>
<keyword evidence="2" id="KW-1185">Reference proteome</keyword>
<evidence type="ECO:0000313" key="1">
    <source>
        <dbReference type="EMBL" id="KAB1225551.1"/>
    </source>
</evidence>
<dbReference type="Proteomes" id="UP000516437">
    <property type="component" value="Chromosome 1"/>
</dbReference>
<proteinExistence type="predicted"/>
<gene>
    <name evidence="1" type="ORF">CJ030_MR1G002460</name>
</gene>
<protein>
    <submittedName>
        <fullName evidence="1">Uncharacterized protein</fullName>
    </submittedName>
</protein>
<dbReference type="OrthoDB" id="1748414at2759"/>
<dbReference type="EMBL" id="RXIC02000019">
    <property type="protein sequence ID" value="KAB1225551.1"/>
    <property type="molecule type" value="Genomic_DNA"/>
</dbReference>